<proteinExistence type="inferred from homology"/>
<evidence type="ECO:0000256" key="1">
    <source>
        <dbReference type="ARBA" id="ARBA00008950"/>
    </source>
</evidence>
<sequence>MKFAILADIHGNSAALEAVLSDMDDLGISEAVNLGDHMSGPLDAHKTAEMLIPLNFPSIQGNHDRWLVEQNPSDMSPSDKVAYDQLKPHHLDWLRTLPATMLVHDEVFLCHATPQNDLDYWLEHIDDDGSISSASLQEIEQKAEGIEASLILCGHTHKPRLIRLSDGRLVLNPGSVGSPGYESDYPVYHEMQTGNPNASYAIAEKSGTEWLITFRSVPYDTTRMVEMAKENDRPDWARAVKTGWVTE</sequence>
<feature type="domain" description="Calcineurin-like phosphoesterase" evidence="2">
    <location>
        <begin position="1"/>
        <end position="182"/>
    </location>
</feature>
<dbReference type="Gene3D" id="3.60.21.10">
    <property type="match status" value="1"/>
</dbReference>
<reference evidence="3 4" key="1">
    <citation type="submission" date="2017-09" db="EMBL/GenBank/DDBJ databases">
        <authorList>
            <person name="Ehlers B."/>
            <person name="Leendertz F.H."/>
        </authorList>
    </citation>
    <scope>NUCLEOTIDE SEQUENCE [LARGE SCALE GENOMIC DNA]</scope>
    <source>
        <strain evidence="3 4">DSM 18289</strain>
    </source>
</reference>
<evidence type="ECO:0000313" key="3">
    <source>
        <dbReference type="EMBL" id="SNZ19151.1"/>
    </source>
</evidence>
<name>A0A285PGZ5_9HYPH</name>
<evidence type="ECO:0000259" key="2">
    <source>
        <dbReference type="Pfam" id="PF12850"/>
    </source>
</evidence>
<dbReference type="EMBL" id="OBEL01000002">
    <property type="protein sequence ID" value="SNZ19151.1"/>
    <property type="molecule type" value="Genomic_DNA"/>
</dbReference>
<dbReference type="SUPFAM" id="SSF56300">
    <property type="entry name" value="Metallo-dependent phosphatases"/>
    <property type="match status" value="1"/>
</dbReference>
<dbReference type="InterPro" id="IPR024654">
    <property type="entry name" value="Calcineurin-like_PHP_lpxH"/>
</dbReference>
<evidence type="ECO:0000313" key="4">
    <source>
        <dbReference type="Proteomes" id="UP000219439"/>
    </source>
</evidence>
<dbReference type="CDD" id="cd00838">
    <property type="entry name" value="MPP_superfamily"/>
    <property type="match status" value="1"/>
</dbReference>
<dbReference type="OrthoDB" id="9813918at2"/>
<dbReference type="InterPro" id="IPR050126">
    <property type="entry name" value="Ap4A_hydrolase"/>
</dbReference>
<dbReference type="PANTHER" id="PTHR42850">
    <property type="entry name" value="METALLOPHOSPHOESTERASE"/>
    <property type="match status" value="1"/>
</dbReference>
<comment type="similarity">
    <text evidence="1">Belongs to the metallophosphoesterase superfamily. YfcE family.</text>
</comment>
<dbReference type="RefSeq" id="WP_097153517.1">
    <property type="nucleotide sequence ID" value="NZ_OBEL01000002.1"/>
</dbReference>
<dbReference type="GO" id="GO:0016791">
    <property type="term" value="F:phosphatase activity"/>
    <property type="evidence" value="ECO:0007669"/>
    <property type="project" value="TreeGrafter"/>
</dbReference>
<dbReference type="GO" id="GO:0005737">
    <property type="term" value="C:cytoplasm"/>
    <property type="evidence" value="ECO:0007669"/>
    <property type="project" value="TreeGrafter"/>
</dbReference>
<dbReference type="InterPro" id="IPR029052">
    <property type="entry name" value="Metallo-depent_PP-like"/>
</dbReference>
<dbReference type="InterPro" id="IPR011152">
    <property type="entry name" value="Pesterase_MJ0912"/>
</dbReference>
<protein>
    <submittedName>
        <fullName evidence="3">Phosphoesterase, MJ0936 family</fullName>
    </submittedName>
</protein>
<dbReference type="PIRSF" id="PIRSF000883">
    <property type="entry name" value="Pesterase_MJ0912"/>
    <property type="match status" value="1"/>
</dbReference>
<dbReference type="Proteomes" id="UP000219439">
    <property type="component" value="Unassembled WGS sequence"/>
</dbReference>
<dbReference type="PANTHER" id="PTHR42850:SF2">
    <property type="entry name" value="BLL5683 PROTEIN"/>
    <property type="match status" value="1"/>
</dbReference>
<dbReference type="Pfam" id="PF12850">
    <property type="entry name" value="Metallophos_2"/>
    <property type="match status" value="1"/>
</dbReference>
<organism evidence="3 4">
    <name type="scientific">Cohaesibacter gelatinilyticus</name>
    <dbReference type="NCBI Taxonomy" id="372072"/>
    <lineage>
        <taxon>Bacteria</taxon>
        <taxon>Pseudomonadati</taxon>
        <taxon>Pseudomonadota</taxon>
        <taxon>Alphaproteobacteria</taxon>
        <taxon>Hyphomicrobiales</taxon>
        <taxon>Cohaesibacteraceae</taxon>
    </lineage>
</organism>
<dbReference type="AlphaFoldDB" id="A0A285PGZ5"/>
<keyword evidence="4" id="KW-1185">Reference proteome</keyword>
<accession>A0A285PGZ5</accession>
<gene>
    <name evidence="3" type="ORF">SAMN06265368_2231</name>
</gene>